<evidence type="ECO:0000313" key="1">
    <source>
        <dbReference type="EMBL" id="QTD52776.1"/>
    </source>
</evidence>
<proteinExistence type="predicted"/>
<dbReference type="AlphaFoldDB" id="A0A8A4TS37"/>
<dbReference type="Proteomes" id="UP000663929">
    <property type="component" value="Chromosome"/>
</dbReference>
<keyword evidence="2" id="KW-1185">Reference proteome</keyword>
<reference evidence="1" key="1">
    <citation type="submission" date="2021-03" db="EMBL/GenBank/DDBJ databases">
        <title>Acanthopleuribacteraceae sp. M133.</title>
        <authorList>
            <person name="Wang G."/>
        </authorList>
    </citation>
    <scope>NUCLEOTIDE SEQUENCE</scope>
    <source>
        <strain evidence="1">M133</strain>
    </source>
</reference>
<dbReference type="EMBL" id="CP071793">
    <property type="protein sequence ID" value="QTD52776.1"/>
    <property type="molecule type" value="Genomic_DNA"/>
</dbReference>
<evidence type="ECO:0000313" key="2">
    <source>
        <dbReference type="Proteomes" id="UP000663929"/>
    </source>
</evidence>
<protein>
    <submittedName>
        <fullName evidence="1">Uncharacterized protein</fullName>
    </submittedName>
</protein>
<name>A0A8A4TS37_SULCO</name>
<organism evidence="1 2">
    <name type="scientific">Sulfidibacter corallicola</name>
    <dbReference type="NCBI Taxonomy" id="2818388"/>
    <lineage>
        <taxon>Bacteria</taxon>
        <taxon>Pseudomonadati</taxon>
        <taxon>Acidobacteriota</taxon>
        <taxon>Holophagae</taxon>
        <taxon>Acanthopleuribacterales</taxon>
        <taxon>Acanthopleuribacteraceae</taxon>
        <taxon>Sulfidibacter</taxon>
    </lineage>
</organism>
<dbReference type="RefSeq" id="WP_237382878.1">
    <property type="nucleotide sequence ID" value="NZ_CP071793.1"/>
</dbReference>
<dbReference type="KEGG" id="scor:J3U87_09895"/>
<sequence length="216" mass="25500">MTYYRMRDIKTPPFAYVLNKEEVIHACSLCKMPFQELERRLKVEICTTESASWEERIAGRPMMADHWLIGDERFSLVLEDLLPGQFLHTEIDIVSWLTRTPLSMMTDPGGLLKERKHRRPPQYFYFKPKHHVGLDPKLLETFPPIRCTECRREIPEIPFDFQPIPDPEESGFRAAALKDLYLEGFDYLFHEEVASQVERIFPEMILERLVSEPMII</sequence>
<gene>
    <name evidence="1" type="ORF">J3U87_09895</name>
</gene>
<accession>A0A8A4TS37</accession>